<dbReference type="InterPro" id="IPR050109">
    <property type="entry name" value="HTH-type_TetR-like_transc_reg"/>
</dbReference>
<sequence>MSDREPRRTRMTQDDRRRQLVGIGLRMLVERPIQELSVDEVAREAGISRGLLFHYFPNKTAFHDAVVAAAARRVVRNTAPDEGLAPAEAVAQFVARYYGQVDRRRDSYLALVFGSGAVGLGGEHVEGLRLAMAERILAVLDLDGDALPVAHGWTAYVEDRALRWSAVPEGERSRTLEEEVAHCVRALEALLAVR</sequence>
<name>A0A7Y9X8M7_9ACTN</name>
<dbReference type="GO" id="GO:0003700">
    <property type="term" value="F:DNA-binding transcription factor activity"/>
    <property type="evidence" value="ECO:0007669"/>
    <property type="project" value="TreeGrafter"/>
</dbReference>
<dbReference type="PANTHER" id="PTHR30055:SF174">
    <property type="entry name" value="TRANSCRIPTIONAL REGULATORY PROTEIN (PROBABLY TETR-FAMILY)-RELATED"/>
    <property type="match status" value="1"/>
</dbReference>
<gene>
    <name evidence="4" type="ORF">HNR06_000825</name>
</gene>
<evidence type="ECO:0000256" key="1">
    <source>
        <dbReference type="ARBA" id="ARBA00023125"/>
    </source>
</evidence>
<dbReference type="RefSeq" id="WP_269087592.1">
    <property type="nucleotide sequence ID" value="NZ_JACCHL010000001.1"/>
</dbReference>
<reference evidence="4 5" key="1">
    <citation type="submission" date="2020-07" db="EMBL/GenBank/DDBJ databases">
        <title>Sequencing the genomes of 1000 actinobacteria strains.</title>
        <authorList>
            <person name="Klenk H.-P."/>
        </authorList>
    </citation>
    <scope>NUCLEOTIDE SEQUENCE [LARGE SCALE GENOMIC DNA]</scope>
    <source>
        <strain evidence="4 5">DSM 45278</strain>
    </source>
</reference>
<dbReference type="AlphaFoldDB" id="A0A7Y9X8M7"/>
<dbReference type="SUPFAM" id="SSF46689">
    <property type="entry name" value="Homeodomain-like"/>
    <property type="match status" value="1"/>
</dbReference>
<dbReference type="Gene3D" id="1.10.357.10">
    <property type="entry name" value="Tetracycline Repressor, domain 2"/>
    <property type="match status" value="1"/>
</dbReference>
<evidence type="ECO:0000313" key="5">
    <source>
        <dbReference type="Proteomes" id="UP000584931"/>
    </source>
</evidence>
<evidence type="ECO:0000313" key="4">
    <source>
        <dbReference type="EMBL" id="NYH51236.1"/>
    </source>
</evidence>
<dbReference type="GO" id="GO:0000976">
    <property type="term" value="F:transcription cis-regulatory region binding"/>
    <property type="evidence" value="ECO:0007669"/>
    <property type="project" value="TreeGrafter"/>
</dbReference>
<dbReference type="Proteomes" id="UP000584931">
    <property type="component" value="Unassembled WGS sequence"/>
</dbReference>
<dbReference type="PANTHER" id="PTHR30055">
    <property type="entry name" value="HTH-TYPE TRANSCRIPTIONAL REGULATOR RUTR"/>
    <property type="match status" value="1"/>
</dbReference>
<proteinExistence type="predicted"/>
<dbReference type="InterPro" id="IPR009057">
    <property type="entry name" value="Homeodomain-like_sf"/>
</dbReference>
<keyword evidence="1 2" id="KW-0238">DNA-binding</keyword>
<dbReference type="Pfam" id="PF00440">
    <property type="entry name" value="TetR_N"/>
    <property type="match status" value="1"/>
</dbReference>
<organism evidence="4 5">
    <name type="scientific">Nocardiopsis sinuspersici</name>
    <dbReference type="NCBI Taxonomy" id="501010"/>
    <lineage>
        <taxon>Bacteria</taxon>
        <taxon>Bacillati</taxon>
        <taxon>Actinomycetota</taxon>
        <taxon>Actinomycetes</taxon>
        <taxon>Streptosporangiales</taxon>
        <taxon>Nocardiopsidaceae</taxon>
        <taxon>Nocardiopsis</taxon>
    </lineage>
</organism>
<feature type="DNA-binding region" description="H-T-H motif" evidence="2">
    <location>
        <begin position="37"/>
        <end position="56"/>
    </location>
</feature>
<evidence type="ECO:0000259" key="3">
    <source>
        <dbReference type="PROSITE" id="PS50977"/>
    </source>
</evidence>
<protein>
    <submittedName>
        <fullName evidence="4">AcrR family transcriptional regulator</fullName>
    </submittedName>
</protein>
<comment type="caution">
    <text evidence="4">The sequence shown here is derived from an EMBL/GenBank/DDBJ whole genome shotgun (WGS) entry which is preliminary data.</text>
</comment>
<feature type="domain" description="HTH tetR-type" evidence="3">
    <location>
        <begin position="14"/>
        <end position="74"/>
    </location>
</feature>
<dbReference type="InterPro" id="IPR001647">
    <property type="entry name" value="HTH_TetR"/>
</dbReference>
<evidence type="ECO:0000256" key="2">
    <source>
        <dbReference type="PROSITE-ProRule" id="PRU00335"/>
    </source>
</evidence>
<dbReference type="EMBL" id="JACCHL010000001">
    <property type="protein sequence ID" value="NYH51236.1"/>
    <property type="molecule type" value="Genomic_DNA"/>
</dbReference>
<accession>A0A7Y9X8M7</accession>
<dbReference type="PROSITE" id="PS50977">
    <property type="entry name" value="HTH_TETR_2"/>
    <property type="match status" value="1"/>
</dbReference>